<organism evidence="2 3">
    <name type="scientific">Niveomyces insectorum RCEF 264</name>
    <dbReference type="NCBI Taxonomy" id="1081102"/>
    <lineage>
        <taxon>Eukaryota</taxon>
        <taxon>Fungi</taxon>
        <taxon>Dikarya</taxon>
        <taxon>Ascomycota</taxon>
        <taxon>Pezizomycotina</taxon>
        <taxon>Sordariomycetes</taxon>
        <taxon>Hypocreomycetidae</taxon>
        <taxon>Hypocreales</taxon>
        <taxon>Cordycipitaceae</taxon>
        <taxon>Niveomyces</taxon>
    </lineage>
</organism>
<dbReference type="PANTHER" id="PTHR24133:SF40">
    <property type="entry name" value="ANKYRIN REPEAT DOMAIN 44"/>
    <property type="match status" value="1"/>
</dbReference>
<keyword evidence="3" id="KW-1185">Reference proteome</keyword>
<dbReference type="PROSITE" id="PS50297">
    <property type="entry name" value="ANK_REP_REGION"/>
    <property type="match status" value="2"/>
</dbReference>
<proteinExistence type="predicted"/>
<evidence type="ECO:0000313" key="2">
    <source>
        <dbReference type="EMBL" id="OAA57003.1"/>
    </source>
</evidence>
<gene>
    <name evidence="2" type="ORF">SPI_07384</name>
</gene>
<comment type="caution">
    <text evidence="2">The sequence shown here is derived from an EMBL/GenBank/DDBJ whole genome shotgun (WGS) entry which is preliminary data.</text>
</comment>
<dbReference type="Pfam" id="PF00023">
    <property type="entry name" value="Ank"/>
    <property type="match status" value="3"/>
</dbReference>
<dbReference type="InterPro" id="IPR036770">
    <property type="entry name" value="Ankyrin_rpt-contain_sf"/>
</dbReference>
<dbReference type="PROSITE" id="PS50088">
    <property type="entry name" value="ANK_REPEAT"/>
    <property type="match status" value="2"/>
</dbReference>
<feature type="repeat" description="ANK" evidence="1">
    <location>
        <begin position="476"/>
        <end position="508"/>
    </location>
</feature>
<dbReference type="SUPFAM" id="SSF48403">
    <property type="entry name" value="Ankyrin repeat"/>
    <property type="match status" value="1"/>
</dbReference>
<dbReference type="Proteomes" id="UP000076874">
    <property type="component" value="Unassembled WGS sequence"/>
</dbReference>
<evidence type="ECO:0000313" key="3">
    <source>
        <dbReference type="Proteomes" id="UP000076874"/>
    </source>
</evidence>
<keyword evidence="1" id="KW-0040">ANK repeat</keyword>
<dbReference type="Gene3D" id="1.25.40.20">
    <property type="entry name" value="Ankyrin repeat-containing domain"/>
    <property type="match status" value="3"/>
</dbReference>
<dbReference type="AlphaFoldDB" id="A0A167PTA7"/>
<dbReference type="EMBL" id="AZHD01000015">
    <property type="protein sequence ID" value="OAA57003.1"/>
    <property type="molecule type" value="Genomic_DNA"/>
</dbReference>
<dbReference type="InterPro" id="IPR052391">
    <property type="entry name" value="E3_Ligase-Neurotoxin"/>
</dbReference>
<dbReference type="InterPro" id="IPR002110">
    <property type="entry name" value="Ankyrin_rpt"/>
</dbReference>
<dbReference type="PANTHER" id="PTHR24133">
    <property type="entry name" value="ANKYRIN DOMAIN-CONTAINING"/>
    <property type="match status" value="1"/>
</dbReference>
<evidence type="ECO:0000256" key="1">
    <source>
        <dbReference type="PROSITE-ProRule" id="PRU00023"/>
    </source>
</evidence>
<reference evidence="2 3" key="1">
    <citation type="journal article" date="2016" name="Genome Biol. Evol.">
        <title>Divergent and convergent evolution of fungal pathogenicity.</title>
        <authorList>
            <person name="Shang Y."/>
            <person name="Xiao G."/>
            <person name="Zheng P."/>
            <person name="Cen K."/>
            <person name="Zhan S."/>
            <person name="Wang C."/>
        </authorList>
    </citation>
    <scope>NUCLEOTIDE SEQUENCE [LARGE SCALE GENOMIC DNA]</scope>
    <source>
        <strain evidence="2 3">RCEF 264</strain>
    </source>
</reference>
<dbReference type="SMART" id="SM00248">
    <property type="entry name" value="ANK"/>
    <property type="match status" value="6"/>
</dbReference>
<dbReference type="OrthoDB" id="19174at2759"/>
<sequence>MYYDVSNPTPILPDEYPALCKPRYSNWEETQHNATEVFILHQAIAYDDVAAIRDFIRLVGPMLLHWEDKDYQLSPTLVYAAELGRNAVLTTLLDYRDSLSPDERAGPKWFVENVKHYEEDENDLKRIWGTPLTTACMCAHEDTVRLLLKRMPEVDVNTTDRYWCTPLLAVAKHSRRAALSANGHGYFEEWMAEESKRRVAIVRLLLAHGADPRIVRKSLWRQQEAESRPPNNEQPGGRGSALVLALAPSQGADTALVRVLIDEAGIDVHRGCFHATERLDSTCPRGTMDGDNTEYRSEWWGQGPKTYLAPLAVAALYRNAPGVEALLQTPGADFTADLVAPAVVTTFCGGGGDGDGDGSSGCEVKRNPSVSSFFKDMTAMRPLHAAMVGPPRKMFMEPEYRRDYLRLLNKYMARKGHSKRSPYSLAEIATDKLRKGTAPAVRMAFLDDCVTTVRLLTTNEAVCAATINATHPYMGGHYTPLHLGARFDRLPMVRVLLDRGADPSIPMPGNGSSVFFQVFASLFHLCSLRKWEEERFGPEVRAMDASIGTTGMTGIVGDLLRRGPKTQMTEQAEEEGEQDVARRLAMINEADEDGNTALHWAAGFGLPHAQAALLALGARADARNLAGEIPTEGRSPTSSRPIVCWDVPFFIPGQSSFA</sequence>
<feature type="repeat" description="ANK" evidence="1">
    <location>
        <begin position="593"/>
        <end position="625"/>
    </location>
</feature>
<accession>A0A167PTA7</accession>
<protein>
    <submittedName>
        <fullName evidence="2">Ankyrin repeat-containing domain protein</fullName>
    </submittedName>
</protein>
<name>A0A167PTA7_9HYPO</name>